<keyword evidence="1" id="KW-0732">Signal</keyword>
<sequence>MVSRFLVFVFLQLFLVGFSDNLQSQTLLDFTGVKLEKLSDQRIQSLMRQATALGYSESDLLELARQQGWSSSEIDQFRQRIDNVKTSRISEASSDIISDSRLRGAYFDSLNSKSRVISDVFGLDFFGNKSPFLSFGSSQNLPTPANYILGPGDELFIDIYGSSEQYYQAEISPDGIVLLENIGPIHVSGLRIEEAKRVLKQKLSGFYKELVGSNPKSSLGVSLGSARSISVSIAGEVEVPGTYNLSAFSTVLNALYLSGGVRENGTLREIKIVRGGKLTSTIDLYPYLVDGMLSDEGWLKDGDVVIVGVYTNRVSLAGEVKRAGRFELKEGENLEDLIRFGGGFSEFALTKQISLTRNLEGEKFVSDIFAQQFPLFEPKPGDIYNIPRVLDRFRNRVQVKGAVFRPGDYAIEDGLTVTQLIDKAAGLKGDAVFQRALIVRTKPDLSTENISFDLGQLIEGKTSDITLEREDVLQIFSIHDLGEEQYVEVSGEVNNGGIFGFSDNMTIEDLIALAGGLKSSASSSRIEITRRLGDSESGAISEVLVRDIQNDLKLSDSSFVLMPYDHVLVRKNPNFFTQRFVVVEGQVEFPGDYAIKDQNERISSLLERSGGVNQFAFVEGASLLRKTEFYSESSDIELQINDLQMLLERFDENPESLTESQLAQLERINGELEKLSNSAEENQNLSSFAKRERLKEIVKRNTLYGEVELKESEAIGIDLEKILANPGSKHDLILQEGDVLVIPKEAETVRLRGRVLYPTTVLFEKERSLRHFIDKAGGFDNRAKRRGTYVIYPNGSVARTKGFLFFRNYPKVTAGSEIIVPAKPPKIPVTPGEIIGITSGLATLALLVSQIDFSSSGN</sequence>
<evidence type="ECO:0000313" key="4">
    <source>
        <dbReference type="EMBL" id="OEK06765.1"/>
    </source>
</evidence>
<dbReference type="InterPro" id="IPR019554">
    <property type="entry name" value="Soluble_ligand-bd"/>
</dbReference>
<name>A0A1E5T5W6_9BACT</name>
<evidence type="ECO:0008006" key="6">
    <source>
        <dbReference type="Google" id="ProtNLM"/>
    </source>
</evidence>
<keyword evidence="5" id="KW-1185">Reference proteome</keyword>
<organism evidence="4 5">
    <name type="scientific">Roseivirga misakiensis</name>
    <dbReference type="NCBI Taxonomy" id="1563681"/>
    <lineage>
        <taxon>Bacteria</taxon>
        <taxon>Pseudomonadati</taxon>
        <taxon>Bacteroidota</taxon>
        <taxon>Cytophagia</taxon>
        <taxon>Cytophagales</taxon>
        <taxon>Roseivirgaceae</taxon>
        <taxon>Roseivirga</taxon>
    </lineage>
</organism>
<dbReference type="Proteomes" id="UP000095552">
    <property type="component" value="Unassembled WGS sequence"/>
</dbReference>
<dbReference type="InterPro" id="IPR049712">
    <property type="entry name" value="Poly_export"/>
</dbReference>
<protein>
    <recommendedName>
        <fullName evidence="6">Capsule biosynthesis protein</fullName>
    </recommendedName>
</protein>
<dbReference type="STRING" id="1563681.BFP71_03640"/>
<gene>
    <name evidence="4" type="ORF">BFP71_03640</name>
</gene>
<feature type="domain" description="Soluble ligand binding" evidence="3">
    <location>
        <begin position="396"/>
        <end position="440"/>
    </location>
</feature>
<evidence type="ECO:0000256" key="1">
    <source>
        <dbReference type="ARBA" id="ARBA00022729"/>
    </source>
</evidence>
<evidence type="ECO:0000259" key="2">
    <source>
        <dbReference type="Pfam" id="PF02563"/>
    </source>
</evidence>
<dbReference type="Pfam" id="PF10531">
    <property type="entry name" value="SLBB"/>
    <property type="match status" value="4"/>
</dbReference>
<feature type="domain" description="Polysaccharide export protein N-terminal" evidence="2">
    <location>
        <begin position="142"/>
        <end position="208"/>
    </location>
</feature>
<dbReference type="InterPro" id="IPR003715">
    <property type="entry name" value="Poly_export_N"/>
</dbReference>
<feature type="domain" description="Soluble ligand binding" evidence="3">
    <location>
        <begin position="314"/>
        <end position="361"/>
    </location>
</feature>
<dbReference type="AlphaFoldDB" id="A0A1E5T5W6"/>
<proteinExistence type="predicted"/>
<evidence type="ECO:0000259" key="3">
    <source>
        <dbReference type="Pfam" id="PF10531"/>
    </source>
</evidence>
<dbReference type="EMBL" id="MDGQ01000003">
    <property type="protein sequence ID" value="OEK06765.1"/>
    <property type="molecule type" value="Genomic_DNA"/>
</dbReference>
<dbReference type="Pfam" id="PF02563">
    <property type="entry name" value="Poly_export"/>
    <property type="match status" value="1"/>
</dbReference>
<dbReference type="PANTHER" id="PTHR33619">
    <property type="entry name" value="POLYSACCHARIDE EXPORT PROTEIN GFCE-RELATED"/>
    <property type="match status" value="1"/>
</dbReference>
<evidence type="ECO:0000313" key="5">
    <source>
        <dbReference type="Proteomes" id="UP000095552"/>
    </source>
</evidence>
<accession>A0A1E5T5W6</accession>
<feature type="domain" description="Soluble ligand binding" evidence="3">
    <location>
        <begin position="231"/>
        <end position="278"/>
    </location>
</feature>
<dbReference type="Gene3D" id="3.10.560.10">
    <property type="entry name" value="Outer membrane lipoprotein wza domain like"/>
    <property type="match status" value="6"/>
</dbReference>
<comment type="caution">
    <text evidence="4">The sequence shown here is derived from an EMBL/GenBank/DDBJ whole genome shotgun (WGS) entry which is preliminary data.</text>
</comment>
<reference evidence="4 5" key="1">
    <citation type="submission" date="2016-08" db="EMBL/GenBank/DDBJ databases">
        <title>Draft genome of Fabibacter sp. strain SK-8.</title>
        <authorList>
            <person name="Wong S.-K."/>
            <person name="Hamasaki K."/>
            <person name="Yoshizawa S."/>
        </authorList>
    </citation>
    <scope>NUCLEOTIDE SEQUENCE [LARGE SCALE GENOMIC DNA]</scope>
    <source>
        <strain evidence="4 5">SK-8</strain>
    </source>
</reference>
<dbReference type="PANTHER" id="PTHR33619:SF3">
    <property type="entry name" value="POLYSACCHARIDE EXPORT PROTEIN GFCE-RELATED"/>
    <property type="match status" value="1"/>
</dbReference>
<dbReference type="OrthoDB" id="9808948at2"/>
<feature type="domain" description="Soluble ligand binding" evidence="3">
    <location>
        <begin position="486"/>
        <end position="533"/>
    </location>
</feature>
<dbReference type="GO" id="GO:0015159">
    <property type="term" value="F:polysaccharide transmembrane transporter activity"/>
    <property type="evidence" value="ECO:0007669"/>
    <property type="project" value="InterPro"/>
</dbReference>